<dbReference type="InterPro" id="IPR002347">
    <property type="entry name" value="SDR_fam"/>
</dbReference>
<comment type="caution">
    <text evidence="3">The sequence shown here is derived from an EMBL/GenBank/DDBJ whole genome shotgun (WGS) entry which is preliminary data.</text>
</comment>
<dbReference type="SUPFAM" id="SSF51735">
    <property type="entry name" value="NAD(P)-binding Rossmann-fold domains"/>
    <property type="match status" value="1"/>
</dbReference>
<comment type="similarity">
    <text evidence="1">Belongs to the short-chain dehydrogenases/reductases (SDR) family.</text>
</comment>
<dbReference type="Pfam" id="PF00106">
    <property type="entry name" value="adh_short"/>
    <property type="match status" value="1"/>
</dbReference>
<dbReference type="PRINTS" id="PR00081">
    <property type="entry name" value="GDHRDH"/>
</dbReference>
<dbReference type="EC" id="1.1.1.100" evidence="3"/>
<dbReference type="PRINTS" id="PR00080">
    <property type="entry name" value="SDRFAMILY"/>
</dbReference>
<evidence type="ECO:0000256" key="1">
    <source>
        <dbReference type="ARBA" id="ARBA00006484"/>
    </source>
</evidence>
<accession>A0ABR5HNE0</accession>
<gene>
    <name evidence="3" type="ORF">BPMI_04105</name>
</gene>
<dbReference type="InterPro" id="IPR012338">
    <property type="entry name" value="Beta-lactam/transpept-like"/>
</dbReference>
<dbReference type="SUPFAM" id="SSF56601">
    <property type="entry name" value="beta-lactamase/transpeptidase-like"/>
    <property type="match status" value="1"/>
</dbReference>
<evidence type="ECO:0000256" key="2">
    <source>
        <dbReference type="ARBA" id="ARBA00023002"/>
    </source>
</evidence>
<dbReference type="InterPro" id="IPR036291">
    <property type="entry name" value="NAD(P)-bd_dom_sf"/>
</dbReference>
<dbReference type="Gene3D" id="3.40.50.720">
    <property type="entry name" value="NAD(P)-binding Rossmann-like Domain"/>
    <property type="match status" value="1"/>
</dbReference>
<keyword evidence="4" id="KW-1185">Reference proteome</keyword>
<dbReference type="EMBL" id="LELG01000027">
    <property type="protein sequence ID" value="KMQ80907.1"/>
    <property type="molecule type" value="Genomic_DNA"/>
</dbReference>
<dbReference type="Gene3D" id="3.40.710.10">
    <property type="entry name" value="DD-peptidase/beta-lactamase superfamily"/>
    <property type="match status" value="1"/>
</dbReference>
<reference evidence="3 4" key="1">
    <citation type="submission" date="2015-06" db="EMBL/GenBank/DDBJ databases">
        <title>Comparative genomics of Burkholderia leaf nodule symbionts.</title>
        <authorList>
            <person name="Carlier A."/>
            <person name="Eberl L."/>
            <person name="Pinto-Carbo M."/>
        </authorList>
    </citation>
    <scope>NUCLEOTIDE SEQUENCE [LARGE SCALE GENOMIC DNA]</scope>
    <source>
        <strain evidence="3 4">UZHbot3</strain>
    </source>
</reference>
<dbReference type="PROSITE" id="PS00061">
    <property type="entry name" value="ADH_SHORT"/>
    <property type="match status" value="1"/>
</dbReference>
<keyword evidence="2 3" id="KW-0560">Oxidoreductase</keyword>
<name>A0ABR5HNE0_9BURK</name>
<protein>
    <submittedName>
        <fullName evidence="3">3-oxoacyl-[acyl-carrier protein] reductase</fullName>
        <ecNumber evidence="3">1.1.1.100</ecNumber>
    </submittedName>
</protein>
<dbReference type="GO" id="GO:0004316">
    <property type="term" value="F:3-oxoacyl-[acyl-carrier-protein] reductase (NADPH) activity"/>
    <property type="evidence" value="ECO:0007669"/>
    <property type="project" value="UniProtKB-EC"/>
</dbReference>
<sequence length="149" mass="15997">MNLNGTMRMCAAVRPLFAKTHGAIVNTASMLTFFGGDLVPAYSASKGGVAQLTKSLAIACIRVNAVAPGWIATPLTQALQDDEGRSARDDAFDPRVRFILSRPFAPDPGRRFAYNSHALQLLSLALECATGRTIEAYAREKLFAPLGID</sequence>
<organism evidence="3 4">
    <name type="scientific">Candidatus Burkholderia pumila</name>
    <dbReference type="NCBI Taxonomy" id="1090375"/>
    <lineage>
        <taxon>Bacteria</taxon>
        <taxon>Pseudomonadati</taxon>
        <taxon>Pseudomonadota</taxon>
        <taxon>Betaproteobacteria</taxon>
        <taxon>Burkholderiales</taxon>
        <taxon>Burkholderiaceae</taxon>
        <taxon>Burkholderia</taxon>
    </lineage>
</organism>
<dbReference type="PANTHER" id="PTHR24321">
    <property type="entry name" value="DEHYDROGENASES, SHORT CHAIN"/>
    <property type="match status" value="1"/>
</dbReference>
<dbReference type="InterPro" id="IPR020904">
    <property type="entry name" value="Sc_DH/Rdtase_CS"/>
</dbReference>
<evidence type="ECO:0000313" key="4">
    <source>
        <dbReference type="Proteomes" id="UP000242951"/>
    </source>
</evidence>
<dbReference type="PANTHER" id="PTHR24321:SF8">
    <property type="entry name" value="ESTRADIOL 17-BETA-DEHYDROGENASE 8-RELATED"/>
    <property type="match status" value="1"/>
</dbReference>
<proteinExistence type="inferred from homology"/>
<dbReference type="Proteomes" id="UP000242951">
    <property type="component" value="Unassembled WGS sequence"/>
</dbReference>
<evidence type="ECO:0000313" key="3">
    <source>
        <dbReference type="EMBL" id="KMQ80907.1"/>
    </source>
</evidence>